<keyword evidence="1" id="KW-1005">Bacterial flagellum biogenesis</keyword>
<sequence length="170" mass="19502">MHNLLKVFIDTINKQNKIFDQLVQLAEEKRESIILGKIQELDKLIQKEGIIVSNLEKTEGARFKLQEQIASKLKLKTEQMNAEFIITALQKNNHVLYIDLKEAIERLDYNLARLRALNEENNELINQSLDYIFSMQAAIEGDIAGTYSQKGTQSDETPSRPKKNIIDTKG</sequence>
<dbReference type="SUPFAM" id="SSF140566">
    <property type="entry name" value="FlgN-like"/>
    <property type="match status" value="1"/>
</dbReference>
<name>A0A6I6DEB0_9FIRM</name>
<dbReference type="KEGG" id="salq:SYNTR_1842"/>
<keyword evidence="4" id="KW-1185">Reference proteome</keyword>
<dbReference type="RefSeq" id="WP_156204218.1">
    <property type="nucleotide sequence ID" value="NZ_CP046457.1"/>
</dbReference>
<dbReference type="Proteomes" id="UP000426444">
    <property type="component" value="Chromosome"/>
</dbReference>
<dbReference type="EMBL" id="CP046457">
    <property type="protein sequence ID" value="QGU00436.1"/>
    <property type="molecule type" value="Genomic_DNA"/>
</dbReference>
<dbReference type="GO" id="GO:0044780">
    <property type="term" value="P:bacterial-type flagellum assembly"/>
    <property type="evidence" value="ECO:0007669"/>
    <property type="project" value="InterPro"/>
</dbReference>
<dbReference type="Pfam" id="PF05130">
    <property type="entry name" value="FlgN"/>
    <property type="match status" value="1"/>
</dbReference>
<dbReference type="InterPro" id="IPR007809">
    <property type="entry name" value="FlgN-like"/>
</dbReference>
<evidence type="ECO:0000256" key="1">
    <source>
        <dbReference type="ARBA" id="ARBA00022795"/>
    </source>
</evidence>
<evidence type="ECO:0000256" key="2">
    <source>
        <dbReference type="SAM" id="MobiDB-lite"/>
    </source>
</evidence>
<protein>
    <recommendedName>
        <fullName evidence="5">FlgN protein</fullName>
    </recommendedName>
</protein>
<feature type="region of interest" description="Disordered" evidence="2">
    <location>
        <begin position="148"/>
        <end position="170"/>
    </location>
</feature>
<gene>
    <name evidence="3" type="ORF">SYNTR_1842</name>
</gene>
<dbReference type="AlphaFoldDB" id="A0A6I6DEB0"/>
<proteinExistence type="predicted"/>
<evidence type="ECO:0000313" key="4">
    <source>
        <dbReference type="Proteomes" id="UP000426444"/>
    </source>
</evidence>
<accession>A0A6I6DEB0</accession>
<evidence type="ECO:0000313" key="3">
    <source>
        <dbReference type="EMBL" id="QGU00436.1"/>
    </source>
</evidence>
<reference evidence="4" key="1">
    <citation type="journal article" date="2019" name="Microbiology">
        <title>Complete Genome Sequence of an Uncultured Bacterium of the Candidate Phylum Bipolaricaulota.</title>
        <authorList>
            <person name="Kadnikov V.V."/>
            <person name="Mardanov A.V."/>
            <person name="Beletsky A.V."/>
            <person name="Frank Y.A."/>
            <person name="Karnachuk O.V."/>
            <person name="Ravin N.V."/>
        </authorList>
    </citation>
    <scope>NUCLEOTIDE SEQUENCE [LARGE SCALE GENOMIC DNA]</scope>
</reference>
<organism evidence="3 4">
    <name type="scientific">Candidatus Syntrophocurvum alkaliphilum</name>
    <dbReference type="NCBI Taxonomy" id="2293317"/>
    <lineage>
        <taxon>Bacteria</taxon>
        <taxon>Bacillati</taxon>
        <taxon>Bacillota</taxon>
        <taxon>Clostridia</taxon>
        <taxon>Eubacteriales</taxon>
        <taxon>Syntrophomonadaceae</taxon>
        <taxon>Candidatus Syntrophocurvum</taxon>
    </lineage>
</organism>
<dbReference type="OrthoDB" id="2081045at2"/>
<evidence type="ECO:0008006" key="5">
    <source>
        <dbReference type="Google" id="ProtNLM"/>
    </source>
</evidence>
<dbReference type="InterPro" id="IPR036679">
    <property type="entry name" value="FlgN-like_sf"/>
</dbReference>
<dbReference type="Gene3D" id="1.20.58.300">
    <property type="entry name" value="FlgN-like"/>
    <property type="match status" value="1"/>
</dbReference>